<feature type="signal peptide" evidence="2">
    <location>
        <begin position="1"/>
        <end position="33"/>
    </location>
</feature>
<dbReference type="PANTHER" id="PTHR32256">
    <property type="match status" value="1"/>
</dbReference>
<dbReference type="InterPro" id="IPR032485">
    <property type="entry name" value="LRP1-like_beta_prop"/>
</dbReference>
<reference evidence="4" key="1">
    <citation type="submission" date="2021-06" db="EMBL/GenBank/DDBJ databases">
        <authorList>
            <person name="Criscuolo A."/>
        </authorList>
    </citation>
    <scope>NUCLEOTIDE SEQUENCE</scope>
    <source>
        <strain evidence="4">CIP111600</strain>
    </source>
</reference>
<feature type="region of interest" description="Disordered" evidence="1">
    <location>
        <begin position="302"/>
        <end position="322"/>
    </location>
</feature>
<evidence type="ECO:0000259" key="3">
    <source>
        <dbReference type="Pfam" id="PF16472"/>
    </source>
</evidence>
<dbReference type="Proteomes" id="UP000693672">
    <property type="component" value="Unassembled WGS sequence"/>
</dbReference>
<dbReference type="Pfam" id="PF16472">
    <property type="entry name" value="DUF5050"/>
    <property type="match status" value="1"/>
</dbReference>
<gene>
    <name evidence="4" type="ORF">PAESOLCIP111_02463</name>
</gene>
<dbReference type="RefSeq" id="WP_218092249.1">
    <property type="nucleotide sequence ID" value="NZ_CAJVAS010000009.1"/>
</dbReference>
<evidence type="ECO:0000256" key="1">
    <source>
        <dbReference type="SAM" id="MobiDB-lite"/>
    </source>
</evidence>
<organism evidence="4 5">
    <name type="scientific">Paenibacillus solanacearum</name>
    <dbReference type="NCBI Taxonomy" id="2048548"/>
    <lineage>
        <taxon>Bacteria</taxon>
        <taxon>Bacillati</taxon>
        <taxon>Bacillota</taxon>
        <taxon>Bacilli</taxon>
        <taxon>Bacillales</taxon>
        <taxon>Paenibacillaceae</taxon>
        <taxon>Paenibacillus</taxon>
    </lineage>
</organism>
<keyword evidence="5" id="KW-1185">Reference proteome</keyword>
<evidence type="ECO:0000313" key="4">
    <source>
        <dbReference type="EMBL" id="CAG7622964.1"/>
    </source>
</evidence>
<accession>A0A916K4B1</accession>
<proteinExistence type="predicted"/>
<dbReference type="PANTHER" id="PTHR32256:SF17">
    <property type="entry name" value="EGF-LIKE DOMAIN-CONTAINING PROTEIN"/>
    <property type="match status" value="1"/>
</dbReference>
<feature type="chain" id="PRO_5037448170" description="Prolow-density lipoprotein receptor-related protein 1-like beta-propeller domain-containing protein" evidence="2">
    <location>
        <begin position="34"/>
        <end position="491"/>
    </location>
</feature>
<protein>
    <recommendedName>
        <fullName evidence="3">Prolow-density lipoprotein receptor-related protein 1-like beta-propeller domain-containing protein</fullName>
    </recommendedName>
</protein>
<name>A0A916K4B1_9BACL</name>
<dbReference type="EMBL" id="CAJVAS010000009">
    <property type="protein sequence ID" value="CAG7622964.1"/>
    <property type="molecule type" value="Genomic_DNA"/>
</dbReference>
<feature type="compositionally biased region" description="Basic and acidic residues" evidence="1">
    <location>
        <begin position="302"/>
        <end position="316"/>
    </location>
</feature>
<comment type="caution">
    <text evidence="4">The sequence shown here is derived from an EMBL/GenBank/DDBJ whole genome shotgun (WGS) entry which is preliminary data.</text>
</comment>
<sequence length="491" mass="54564">MMRTRKLRTGRAAIRMALLIAAGAALIWPNARAASSSEDRATYPAFPVTVNGTAIDSLHSLYPLLLYRDITYFPMTWEYTAALGLTAAWDAQNGLSLQTNGTCAPLTQTFSVQAVNGSGYADATPVPFPVKVNGTLIDNAQERYPVLLYNNITYFPMTWRFAGEMFNWRTAWDEVRGYSIQSCDRPAGEASAHTDALNAANGGQLAVKDDWIYMNPQRSSGGTHHLIKVKSDGSERMELAEDNALSISVTGDWLYYITAEPSQPNAMYKIRTDGTGRTLVSHTAGEQLWEQDGYLYFLRNADRQPDDAGNGDRSEGRTGISRMNMDGTGERLLLEDAAVLSFYLYGGQIYYRTVEDERNKLYAMRLDGTGKQLLRDDVTSFIIVDGWIYYMQDQKQLRKMSLDGATDIALTEFEVPRASIKTSQSGWLYVTVAVSGSIAGSNPIVRVRIDGTGRETIAEARPQALYIAGDEMYFANWVMGDSVLEHFKLDQ</sequence>
<keyword evidence="2" id="KW-0732">Signal</keyword>
<feature type="domain" description="Prolow-density lipoprotein receptor-related protein 1-like beta-propeller" evidence="3">
    <location>
        <begin position="198"/>
        <end position="476"/>
    </location>
</feature>
<evidence type="ECO:0000256" key="2">
    <source>
        <dbReference type="SAM" id="SignalP"/>
    </source>
</evidence>
<evidence type="ECO:0000313" key="5">
    <source>
        <dbReference type="Proteomes" id="UP000693672"/>
    </source>
</evidence>
<dbReference type="InterPro" id="IPR053369">
    <property type="entry name" value="SrfA-induced_signal"/>
</dbReference>
<dbReference type="AlphaFoldDB" id="A0A916K4B1"/>